<dbReference type="PANTHER" id="PTHR15020">
    <property type="entry name" value="FLAVIN REDUCTASE-RELATED"/>
    <property type="match status" value="1"/>
</dbReference>
<dbReference type="Pfam" id="PF13460">
    <property type="entry name" value="NAD_binding_10"/>
    <property type="match status" value="1"/>
</dbReference>
<evidence type="ECO:0000313" key="2">
    <source>
        <dbReference type="EMBL" id="SVA52544.1"/>
    </source>
</evidence>
<gene>
    <name evidence="2" type="ORF">METZ01_LOCUS105398</name>
</gene>
<dbReference type="InterPro" id="IPR016040">
    <property type="entry name" value="NAD(P)-bd_dom"/>
</dbReference>
<dbReference type="PANTHER" id="PTHR15020:SF11">
    <property type="entry name" value="OS06G0360300 PROTEIN"/>
    <property type="match status" value="1"/>
</dbReference>
<dbReference type="Gene3D" id="3.40.50.720">
    <property type="entry name" value="NAD(P)-binding Rossmann-like Domain"/>
    <property type="match status" value="1"/>
</dbReference>
<organism evidence="2">
    <name type="scientific">marine metagenome</name>
    <dbReference type="NCBI Taxonomy" id="408172"/>
    <lineage>
        <taxon>unclassified sequences</taxon>
        <taxon>metagenomes</taxon>
        <taxon>ecological metagenomes</taxon>
    </lineage>
</organism>
<dbReference type="AlphaFoldDB" id="A0A381WJ62"/>
<sequence>MVLLIGLVSLVGVSYADVDQAAAGDRGLVLVAGATGRTGRLVVSNLLDQGYPVRALVRDVEHGAEILGDGVELAKGDVRDVDSLREAMRGALSLIITIGSSRDNPSNGPEFVDYGGVKNLAQAAADVSMQQIVLMSSAGVTHEDHVLNQMFDNVLIWKLRGEDALRASGVDYTIIRPGGLMDTPGDKAAVVFEQGDRKLTGMISRENVALVCVAALRVPAARNRTFEVFGSEGQAPNDWTNLYRSLKSDKEPNE</sequence>
<dbReference type="CDD" id="cd05243">
    <property type="entry name" value="SDR_a5"/>
    <property type="match status" value="1"/>
</dbReference>
<feature type="domain" description="NAD(P)-binding" evidence="1">
    <location>
        <begin position="33"/>
        <end position="217"/>
    </location>
</feature>
<reference evidence="2" key="1">
    <citation type="submission" date="2018-05" db="EMBL/GenBank/DDBJ databases">
        <authorList>
            <person name="Lanie J.A."/>
            <person name="Ng W.-L."/>
            <person name="Kazmierczak K.M."/>
            <person name="Andrzejewski T.M."/>
            <person name="Davidsen T.M."/>
            <person name="Wayne K.J."/>
            <person name="Tettelin H."/>
            <person name="Glass J.I."/>
            <person name="Rusch D."/>
            <person name="Podicherti R."/>
            <person name="Tsui H.-C.T."/>
            <person name="Winkler M.E."/>
        </authorList>
    </citation>
    <scope>NUCLEOTIDE SEQUENCE</scope>
</reference>
<dbReference type="EMBL" id="UINC01011977">
    <property type="protein sequence ID" value="SVA52544.1"/>
    <property type="molecule type" value="Genomic_DNA"/>
</dbReference>
<dbReference type="InterPro" id="IPR036291">
    <property type="entry name" value="NAD(P)-bd_dom_sf"/>
</dbReference>
<dbReference type="SUPFAM" id="SSF51735">
    <property type="entry name" value="NAD(P)-binding Rossmann-fold domains"/>
    <property type="match status" value="1"/>
</dbReference>
<protein>
    <recommendedName>
        <fullName evidence="1">NAD(P)-binding domain-containing protein</fullName>
    </recommendedName>
</protein>
<evidence type="ECO:0000259" key="1">
    <source>
        <dbReference type="Pfam" id="PF13460"/>
    </source>
</evidence>
<name>A0A381WJ62_9ZZZZ</name>
<accession>A0A381WJ62</accession>
<proteinExistence type="predicted"/>